<dbReference type="CDD" id="cd02869">
    <property type="entry name" value="PseudoU_synth_RluA_like"/>
    <property type="match status" value="1"/>
</dbReference>
<dbReference type="Proteomes" id="UP000033054">
    <property type="component" value="Chromosome"/>
</dbReference>
<dbReference type="OrthoDB" id="9807829at2"/>
<dbReference type="GO" id="GO:0140098">
    <property type="term" value="F:catalytic activity, acting on RNA"/>
    <property type="evidence" value="ECO:0007669"/>
    <property type="project" value="UniProtKB-ARBA"/>
</dbReference>
<dbReference type="AlphaFoldDB" id="A0A0E3V9U4"/>
<dbReference type="GO" id="GO:0001522">
    <property type="term" value="P:pseudouridine synthesis"/>
    <property type="evidence" value="ECO:0007669"/>
    <property type="project" value="InterPro"/>
</dbReference>
<dbReference type="EMBL" id="CP010429">
    <property type="protein sequence ID" value="AKD57471.1"/>
    <property type="molecule type" value="Genomic_DNA"/>
</dbReference>
<dbReference type="GO" id="GO:0006396">
    <property type="term" value="P:RNA processing"/>
    <property type="evidence" value="ECO:0007669"/>
    <property type="project" value="UniProtKB-ARBA"/>
</dbReference>
<evidence type="ECO:0000259" key="3">
    <source>
        <dbReference type="Pfam" id="PF00849"/>
    </source>
</evidence>
<dbReference type="PROSITE" id="PS01129">
    <property type="entry name" value="PSI_RLU"/>
    <property type="match status" value="1"/>
</dbReference>
<evidence type="ECO:0000313" key="4">
    <source>
        <dbReference type="EMBL" id="AKD57471.1"/>
    </source>
</evidence>
<evidence type="ECO:0000256" key="1">
    <source>
        <dbReference type="ARBA" id="ARBA00010876"/>
    </source>
</evidence>
<accession>A0A0E3V9U4</accession>
<dbReference type="KEGG" id="srd:SD10_23845"/>
<name>A0A0E3V9U4_9BACT</name>
<dbReference type="Pfam" id="PF00849">
    <property type="entry name" value="PseudoU_synth_2"/>
    <property type="match status" value="1"/>
</dbReference>
<dbReference type="GO" id="GO:0009982">
    <property type="term" value="F:pseudouridine synthase activity"/>
    <property type="evidence" value="ECO:0007669"/>
    <property type="project" value="InterPro"/>
</dbReference>
<comment type="similarity">
    <text evidence="1">Belongs to the pseudouridine synthase RluA family.</text>
</comment>
<dbReference type="InterPro" id="IPR006145">
    <property type="entry name" value="PsdUridine_synth_RsuA/RluA"/>
</dbReference>
<organism evidence="4 5">
    <name type="scientific">Spirosoma radiotolerans</name>
    <dbReference type="NCBI Taxonomy" id="1379870"/>
    <lineage>
        <taxon>Bacteria</taxon>
        <taxon>Pseudomonadati</taxon>
        <taxon>Bacteroidota</taxon>
        <taxon>Cytophagia</taxon>
        <taxon>Cytophagales</taxon>
        <taxon>Cytophagaceae</taxon>
        <taxon>Spirosoma</taxon>
    </lineage>
</organism>
<dbReference type="PANTHER" id="PTHR21600">
    <property type="entry name" value="MITOCHONDRIAL RNA PSEUDOURIDINE SYNTHASE"/>
    <property type="match status" value="1"/>
</dbReference>
<evidence type="ECO:0000256" key="2">
    <source>
        <dbReference type="ARBA" id="ARBA00023235"/>
    </source>
</evidence>
<dbReference type="InterPro" id="IPR020103">
    <property type="entry name" value="PsdUridine_synth_cat_dom_sf"/>
</dbReference>
<reference evidence="4 5" key="1">
    <citation type="journal article" date="2014" name="Curr. Microbiol.">
        <title>Spirosoma radiotolerans sp. nov., a gamma-radiation-resistant bacterium isolated from gamma ray-irradiated soil.</title>
        <authorList>
            <person name="Lee J.J."/>
            <person name="Srinivasan S."/>
            <person name="Lim S."/>
            <person name="Joe M."/>
            <person name="Im S."/>
            <person name="Bae S.I."/>
            <person name="Park K.R."/>
            <person name="Han J.H."/>
            <person name="Park S.H."/>
            <person name="Joo B.M."/>
            <person name="Park S.J."/>
            <person name="Kim M.K."/>
        </authorList>
    </citation>
    <scope>NUCLEOTIDE SEQUENCE [LARGE SCALE GENOMIC DNA]</scope>
    <source>
        <strain evidence="4 5">DG5A</strain>
    </source>
</reference>
<dbReference type="PANTHER" id="PTHR21600:SF83">
    <property type="entry name" value="PSEUDOURIDYLATE SYNTHASE RPUSD4, MITOCHONDRIAL"/>
    <property type="match status" value="1"/>
</dbReference>
<keyword evidence="5" id="KW-1185">Reference proteome</keyword>
<feature type="domain" description="Pseudouridine synthase RsuA/RluA-like" evidence="3">
    <location>
        <begin position="14"/>
        <end position="170"/>
    </location>
</feature>
<dbReference type="PATRIC" id="fig|1379870.5.peg.5157"/>
<dbReference type="HOGENOM" id="CLU_016902_11_2_10"/>
<dbReference type="STRING" id="1379870.SD10_23845"/>
<dbReference type="InterPro" id="IPR006224">
    <property type="entry name" value="PsdUridine_synth_RluA-like_CS"/>
</dbReference>
<dbReference type="Gene3D" id="3.30.2350.10">
    <property type="entry name" value="Pseudouridine synthase"/>
    <property type="match status" value="1"/>
</dbReference>
<gene>
    <name evidence="4" type="ORF">SD10_23845</name>
</gene>
<dbReference type="GO" id="GO:0003723">
    <property type="term" value="F:RNA binding"/>
    <property type="evidence" value="ECO:0007669"/>
    <property type="project" value="InterPro"/>
</dbReference>
<evidence type="ECO:0000313" key="5">
    <source>
        <dbReference type="Proteomes" id="UP000033054"/>
    </source>
</evidence>
<dbReference type="RefSeq" id="WP_046577336.1">
    <property type="nucleotide sequence ID" value="NZ_CP010429.1"/>
</dbReference>
<dbReference type="SUPFAM" id="SSF55120">
    <property type="entry name" value="Pseudouridine synthase"/>
    <property type="match status" value="1"/>
</dbReference>
<keyword evidence="2" id="KW-0413">Isomerase</keyword>
<proteinExistence type="inferred from homology"/>
<dbReference type="InterPro" id="IPR050188">
    <property type="entry name" value="RluA_PseudoU_synthase"/>
</dbReference>
<sequence>MKHKPFQVIYEDNHLLIVNKEPGVLVQGDRTGDVTLLDLLKDYIKEKYNKPGDVFLGLVHRLDRPVSGLVVFARTSKALERMNEIFRKRQVQKTYWAVVRRKPPKDSDKLVGWITKDEQKNQVTVHDFEVPKSQKAELSYRVLGKINEHYLLEVNPITGRPHQIRSQLAHMGCPIRGDIKYGYDRAVADKKIYLHARRLYFIHPIKQPGAPDRPLICKAGLPNDPFWEEFLILDDEIYNDKNLDFTFE</sequence>
<protein>
    <submittedName>
        <fullName evidence="4">Pseudouridine synthase</fullName>
    </submittedName>
</protein>